<feature type="domain" description="NADH:flavin oxidoreductase/NADH oxidase N-terminal" evidence="4">
    <location>
        <begin position="9"/>
        <end position="336"/>
    </location>
</feature>
<comment type="similarity">
    <text evidence="2">Belongs to the NADH:flavin oxidoreductase/NADH oxidase family.</text>
</comment>
<dbReference type="PANTHER" id="PTHR22893:SF135">
    <property type="entry name" value="NAD(P)H:FLAVIN OXIDOREDUCTASE SYE2"/>
    <property type="match status" value="1"/>
</dbReference>
<dbReference type="EMBL" id="JAALDL010000010">
    <property type="protein sequence ID" value="NGN98711.1"/>
    <property type="molecule type" value="Genomic_DNA"/>
</dbReference>
<accession>A0A6M1RKI1</accession>
<comment type="cofactor">
    <cofactor evidence="1">
        <name>FMN</name>
        <dbReference type="ChEBI" id="CHEBI:58210"/>
    </cofactor>
</comment>
<dbReference type="Gene3D" id="3.20.20.70">
    <property type="entry name" value="Aldolase class I"/>
    <property type="match status" value="1"/>
</dbReference>
<dbReference type="FunFam" id="3.20.20.70:FF:000059">
    <property type="entry name" value="N-ethylmaleimide reductase, FMN-linked"/>
    <property type="match status" value="1"/>
</dbReference>
<dbReference type="InterPro" id="IPR013785">
    <property type="entry name" value="Aldolase_TIM"/>
</dbReference>
<dbReference type="CDD" id="cd02933">
    <property type="entry name" value="OYE_like_FMN"/>
    <property type="match status" value="1"/>
</dbReference>
<name>A0A6M1RKI1_9GAMM</name>
<organism evidence="5 6">
    <name type="scientific">Grimontia sedimenti</name>
    <dbReference type="NCBI Taxonomy" id="2711294"/>
    <lineage>
        <taxon>Bacteria</taxon>
        <taxon>Pseudomonadati</taxon>
        <taxon>Pseudomonadota</taxon>
        <taxon>Gammaproteobacteria</taxon>
        <taxon>Vibrionales</taxon>
        <taxon>Vibrionaceae</taxon>
        <taxon>Grimontia</taxon>
    </lineage>
</organism>
<evidence type="ECO:0000256" key="1">
    <source>
        <dbReference type="ARBA" id="ARBA00001917"/>
    </source>
</evidence>
<dbReference type="Proteomes" id="UP000473008">
    <property type="component" value="Unassembled WGS sequence"/>
</dbReference>
<evidence type="ECO:0000256" key="2">
    <source>
        <dbReference type="ARBA" id="ARBA00005979"/>
    </source>
</evidence>
<evidence type="ECO:0000313" key="6">
    <source>
        <dbReference type="Proteomes" id="UP000473008"/>
    </source>
</evidence>
<comment type="caution">
    <text evidence="5">The sequence shown here is derived from an EMBL/GenBank/DDBJ whole genome shotgun (WGS) entry which is preliminary data.</text>
</comment>
<gene>
    <name evidence="5" type="ORF">G5S52_13970</name>
</gene>
<sequence length="362" mass="39904">MTLFDDYLTGGLALKNRIVMAPMTRCRTTQPGNIPNAMMADYYAQRAGAGLIITEATQISPQGQGYSFTPGIHTAKQIEGWRLVTDAVHQKGGKIFLQLWHVGRMSHESFHHGEPPVAPSAIKPDAQVWVADENGQGSMVDCPRPRALEIDEIGKIVEDYRKAAANAMKAGFDGVEIHAANGYLLDQFLRSTSNIRNDIYGGSIENRARLLLEVVEAVSDEVGASRVGVRLAPFITARGMHCPDIINTILYVAGEVDDLNVAYLHLSEADWDDAPQVSEGFRQQLRARYKGSVIVAGKYDQIRATEIVNKGYADLVAFGRPFIANPDFPTRLQHGWRLAEFDSTTLFGGSEKGYVDYPNYSQ</sequence>
<dbReference type="SUPFAM" id="SSF51395">
    <property type="entry name" value="FMN-linked oxidoreductases"/>
    <property type="match status" value="1"/>
</dbReference>
<reference evidence="5 6" key="1">
    <citation type="submission" date="2020-02" db="EMBL/GenBank/DDBJ databases">
        <title>The draft genome of Grimontia sedimenta sp. nov., isolated from benthic sediments near coral reefs south of Kuwait.</title>
        <authorList>
            <person name="Mahmoud H.M."/>
            <person name="Jose L."/>
            <person name="Eapen S."/>
        </authorList>
    </citation>
    <scope>NUCLEOTIDE SEQUENCE [LARGE SCALE GENOMIC DNA]</scope>
    <source>
        <strain evidence="5 6">S25</strain>
    </source>
</reference>
<dbReference type="InterPro" id="IPR001155">
    <property type="entry name" value="OxRdtase_FMN_N"/>
</dbReference>
<dbReference type="RefSeq" id="WP_165014838.1">
    <property type="nucleotide sequence ID" value="NZ_JAALDL010000010.1"/>
</dbReference>
<dbReference type="NCBIfam" id="NF007899">
    <property type="entry name" value="PRK10605.1"/>
    <property type="match status" value="1"/>
</dbReference>
<proteinExistence type="inferred from homology"/>
<evidence type="ECO:0000313" key="5">
    <source>
        <dbReference type="EMBL" id="NGN98711.1"/>
    </source>
</evidence>
<dbReference type="GO" id="GO:0005829">
    <property type="term" value="C:cytosol"/>
    <property type="evidence" value="ECO:0007669"/>
    <property type="project" value="TreeGrafter"/>
</dbReference>
<dbReference type="InterPro" id="IPR045247">
    <property type="entry name" value="Oye-like"/>
</dbReference>
<protein>
    <submittedName>
        <fullName evidence="5">Alkene reductase</fullName>
    </submittedName>
</protein>
<keyword evidence="3" id="KW-0560">Oxidoreductase</keyword>
<dbReference type="GO" id="GO:0010181">
    <property type="term" value="F:FMN binding"/>
    <property type="evidence" value="ECO:0007669"/>
    <property type="project" value="InterPro"/>
</dbReference>
<evidence type="ECO:0000256" key="3">
    <source>
        <dbReference type="ARBA" id="ARBA00023002"/>
    </source>
</evidence>
<dbReference type="PANTHER" id="PTHR22893">
    <property type="entry name" value="NADH OXIDOREDUCTASE-RELATED"/>
    <property type="match status" value="1"/>
</dbReference>
<evidence type="ECO:0000259" key="4">
    <source>
        <dbReference type="Pfam" id="PF00724"/>
    </source>
</evidence>
<keyword evidence="6" id="KW-1185">Reference proteome</keyword>
<dbReference type="AlphaFoldDB" id="A0A6M1RKI1"/>
<dbReference type="Pfam" id="PF00724">
    <property type="entry name" value="Oxidored_FMN"/>
    <property type="match status" value="1"/>
</dbReference>
<dbReference type="GO" id="GO:0016628">
    <property type="term" value="F:oxidoreductase activity, acting on the CH-CH group of donors, NAD or NADP as acceptor"/>
    <property type="evidence" value="ECO:0007669"/>
    <property type="project" value="UniProtKB-ARBA"/>
</dbReference>